<evidence type="ECO:0000256" key="5">
    <source>
        <dbReference type="ARBA" id="ARBA00032024"/>
    </source>
</evidence>
<evidence type="ECO:0000313" key="10">
    <source>
        <dbReference type="Proteomes" id="UP000826462"/>
    </source>
</evidence>
<evidence type="ECO:0000256" key="4">
    <source>
        <dbReference type="ARBA" id="ARBA00022655"/>
    </source>
</evidence>
<gene>
    <name evidence="9" type="ORF">KZJ38_10405</name>
</gene>
<sequence>MSSEPQSVGQAGQQAASQPVPQPVRTAVVGAGAIGGLIAAAAARAGHSVSVLARGKTLDALRADGLKVIDGSCESVVRVNAGDAPDAFGVQDYVVIALKAQTLPAIVASLQPMIGPRTVIVAAMNGLPWWFTHGLAGPLENQTVEAVDPGGSVSAALPPARSIGCVVHLSSSTDGPGIVRRGRGNQLIVGAPNGGLSEQAAAFADAMRIGGFDVVLSDAIRAEIWAKLWGNMNMNPLSALTGSTADRLLDDPLTHALVLRMMDEAAAIGARLGLSTGMSAADRLAVTRKLGAFRTSMLQDFEAGRPLEVEPILGVFPELGRKLDVPTPFCDAVLGLLRQRAANSGL</sequence>
<accession>A0ABX8UNS1</accession>
<dbReference type="Pfam" id="PF08546">
    <property type="entry name" value="ApbA_C"/>
    <property type="match status" value="1"/>
</dbReference>
<feature type="domain" description="Ketopantoate reductase N-terminal" evidence="7">
    <location>
        <begin position="27"/>
        <end position="191"/>
    </location>
</feature>
<dbReference type="SUPFAM" id="SSF48179">
    <property type="entry name" value="6-phosphogluconate dehydrogenase C-terminal domain-like"/>
    <property type="match status" value="1"/>
</dbReference>
<dbReference type="InterPro" id="IPR036291">
    <property type="entry name" value="NAD(P)-bd_dom_sf"/>
</dbReference>
<evidence type="ECO:0000259" key="7">
    <source>
        <dbReference type="Pfam" id="PF02558"/>
    </source>
</evidence>
<dbReference type="Proteomes" id="UP000826462">
    <property type="component" value="Chromosome 1"/>
</dbReference>
<comment type="catalytic activity">
    <reaction evidence="6">
        <text>(R)-pantoate + NADP(+) = 2-dehydropantoate + NADPH + H(+)</text>
        <dbReference type="Rhea" id="RHEA:16233"/>
        <dbReference type="ChEBI" id="CHEBI:11561"/>
        <dbReference type="ChEBI" id="CHEBI:15378"/>
        <dbReference type="ChEBI" id="CHEBI:15980"/>
        <dbReference type="ChEBI" id="CHEBI:57783"/>
        <dbReference type="ChEBI" id="CHEBI:58349"/>
        <dbReference type="EC" id="1.1.1.169"/>
    </reaction>
</comment>
<dbReference type="Gene3D" id="3.40.50.720">
    <property type="entry name" value="NAD(P)-binding Rossmann-like Domain"/>
    <property type="match status" value="1"/>
</dbReference>
<name>A0ABX8UNS1_9BURK</name>
<dbReference type="Pfam" id="PF02558">
    <property type="entry name" value="ApbA"/>
    <property type="match status" value="1"/>
</dbReference>
<evidence type="ECO:0000256" key="2">
    <source>
        <dbReference type="ARBA" id="ARBA00013014"/>
    </source>
</evidence>
<organism evidence="9 10">
    <name type="scientific">Paraburkholderia edwinii</name>
    <dbReference type="NCBI Taxonomy" id="2861782"/>
    <lineage>
        <taxon>Bacteria</taxon>
        <taxon>Pseudomonadati</taxon>
        <taxon>Pseudomonadota</taxon>
        <taxon>Betaproteobacteria</taxon>
        <taxon>Burkholderiales</taxon>
        <taxon>Burkholderiaceae</taxon>
        <taxon>Paraburkholderia</taxon>
    </lineage>
</organism>
<dbReference type="InterPro" id="IPR013332">
    <property type="entry name" value="KPR_N"/>
</dbReference>
<keyword evidence="4" id="KW-0566">Pantothenate biosynthesis</keyword>
<dbReference type="SUPFAM" id="SSF51735">
    <property type="entry name" value="NAD(P)-binding Rossmann-fold domains"/>
    <property type="match status" value="1"/>
</dbReference>
<dbReference type="NCBIfam" id="NF005089">
    <property type="entry name" value="PRK06522.1-4"/>
    <property type="match status" value="1"/>
</dbReference>
<dbReference type="PANTHER" id="PTHR21708">
    <property type="entry name" value="PROBABLE 2-DEHYDROPANTOATE 2-REDUCTASE"/>
    <property type="match status" value="1"/>
</dbReference>
<comment type="pathway">
    <text evidence="1">Cofactor biosynthesis; (R)-pantothenate biosynthesis; (R)-pantoate from 3-methyl-2-oxobutanoate: step 2/2.</text>
</comment>
<evidence type="ECO:0000256" key="6">
    <source>
        <dbReference type="ARBA" id="ARBA00048793"/>
    </source>
</evidence>
<evidence type="ECO:0000313" key="9">
    <source>
        <dbReference type="EMBL" id="QYD70652.1"/>
    </source>
</evidence>
<evidence type="ECO:0000256" key="1">
    <source>
        <dbReference type="ARBA" id="ARBA00004994"/>
    </source>
</evidence>
<dbReference type="InterPro" id="IPR051402">
    <property type="entry name" value="KPR-Related"/>
</dbReference>
<dbReference type="Gene3D" id="1.10.1040.10">
    <property type="entry name" value="N-(1-d-carboxylethyl)-l-norvaline Dehydrogenase, domain 2"/>
    <property type="match status" value="1"/>
</dbReference>
<dbReference type="InterPro" id="IPR013328">
    <property type="entry name" value="6PGD_dom2"/>
</dbReference>
<evidence type="ECO:0000256" key="3">
    <source>
        <dbReference type="ARBA" id="ARBA00019465"/>
    </source>
</evidence>
<feature type="domain" description="Ketopantoate reductase C-terminal" evidence="8">
    <location>
        <begin position="220"/>
        <end position="340"/>
    </location>
</feature>
<dbReference type="PANTHER" id="PTHR21708:SF45">
    <property type="entry name" value="2-DEHYDROPANTOATE 2-REDUCTASE"/>
    <property type="match status" value="1"/>
</dbReference>
<dbReference type="RefSeq" id="WP_219799959.1">
    <property type="nucleotide sequence ID" value="NZ_CP080095.1"/>
</dbReference>
<protein>
    <recommendedName>
        <fullName evidence="3">2-dehydropantoate 2-reductase</fullName>
        <ecNumber evidence="2">1.1.1.169</ecNumber>
    </recommendedName>
    <alternativeName>
        <fullName evidence="5">Ketopantoate reductase</fullName>
    </alternativeName>
</protein>
<dbReference type="InterPro" id="IPR008927">
    <property type="entry name" value="6-PGluconate_DH-like_C_sf"/>
</dbReference>
<keyword evidence="10" id="KW-1185">Reference proteome</keyword>
<proteinExistence type="predicted"/>
<evidence type="ECO:0000259" key="8">
    <source>
        <dbReference type="Pfam" id="PF08546"/>
    </source>
</evidence>
<dbReference type="InterPro" id="IPR013752">
    <property type="entry name" value="KPA_reductase"/>
</dbReference>
<dbReference type="EMBL" id="CP080095">
    <property type="protein sequence ID" value="QYD70652.1"/>
    <property type="molecule type" value="Genomic_DNA"/>
</dbReference>
<reference evidence="9 10" key="1">
    <citation type="submission" date="2021-07" db="EMBL/GenBank/DDBJ databases">
        <title>Paraburkholderia edwinii protects Aspergillus sp. from phenazines by acting as a toxin sponge.</title>
        <authorList>
            <person name="Dahlstrom K.M."/>
            <person name="Newman D.K."/>
        </authorList>
    </citation>
    <scope>NUCLEOTIDE SEQUENCE [LARGE SCALE GENOMIC DNA]</scope>
    <source>
        <strain evidence="9 10">Pe01</strain>
    </source>
</reference>
<dbReference type="EC" id="1.1.1.169" evidence="2"/>